<proteinExistence type="predicted"/>
<name>Q6MZ95_MYCUA</name>
<dbReference type="InterPro" id="IPR055797">
    <property type="entry name" value="DUF7373"/>
</dbReference>
<gene>
    <name evidence="2" type="ordered locus">MUP009</name>
</gene>
<dbReference type="AlphaFoldDB" id="Q6MZ95"/>
<dbReference type="EMBL" id="BX649209">
    <property type="protein sequence ID" value="CAE46820.1"/>
    <property type="molecule type" value="Genomic_DNA"/>
</dbReference>
<keyword evidence="2" id="KW-0614">Plasmid</keyword>
<organism evidence="3">
    <name type="scientific">Mycobacterium ulcerans (strain Agy99)</name>
    <dbReference type="NCBI Taxonomy" id="362242"/>
    <lineage>
        <taxon>Bacteria</taxon>
        <taxon>Bacillati</taxon>
        <taxon>Actinomycetota</taxon>
        <taxon>Actinomycetes</taxon>
        <taxon>Mycobacteriales</taxon>
        <taxon>Mycobacteriaceae</taxon>
        <taxon>Mycobacterium</taxon>
        <taxon>Mycobacterium ulcerans group</taxon>
    </lineage>
</organism>
<reference evidence="3" key="2">
    <citation type="journal article" date="2005" name="Microbiology">
        <title>Functional analysis and annotation of the virulence plasmid pMUM001 from Mycobacterium ulcerans.</title>
        <authorList>
            <person name="Stinear T.P."/>
            <person name="Pryor M.J."/>
            <person name="Porter J.L."/>
            <person name="Cole S.T."/>
        </authorList>
    </citation>
    <scope>NUCLEOTIDE SEQUENCE [LARGE SCALE GENOMIC DNA]</scope>
    <source>
        <strain evidence="3">Agy99</strain>
        <plasmid evidence="3">Plasmid pMUM001</plasmid>
    </source>
</reference>
<feature type="domain" description="DUF7373" evidence="1">
    <location>
        <begin position="64"/>
        <end position="138"/>
    </location>
</feature>
<geneLocation type="plasmid" evidence="2 3">
    <name>pMUM001</name>
</geneLocation>
<dbReference type="Proteomes" id="UP000000765">
    <property type="component" value="Plasmid pMUM001"/>
</dbReference>
<evidence type="ECO:0000313" key="3">
    <source>
        <dbReference type="Proteomes" id="UP000000765"/>
    </source>
</evidence>
<dbReference type="Pfam" id="PF24088">
    <property type="entry name" value="DUF7373"/>
    <property type="match status" value="1"/>
</dbReference>
<accession>Q6MZ95</accession>
<reference evidence="2 3" key="1">
    <citation type="journal article" date="2004" name="Proc. Natl. Acad. Sci. U.S.A.">
        <title>Giant plasmid-encoded polyketide synthases produce the macrolide toxin of Mycobacterium ulcerans.</title>
        <authorList>
            <person name="Stinear T.P."/>
            <person name="Mve-Obiang A."/>
            <person name="Small P.L.C."/>
            <person name="Frigui W."/>
            <person name="Pryor M.J."/>
            <person name="Brosch R."/>
            <person name="Jenkin G.A."/>
            <person name="Johnson P.D.R."/>
            <person name="Davies J.K."/>
            <person name="Lee R.E."/>
            <person name="Adusumilli S."/>
            <person name="Garnier T."/>
            <person name="Haydock S.F."/>
            <person name="Leadlay P.F."/>
            <person name="Cole S.T."/>
        </authorList>
    </citation>
    <scope>NUCLEOTIDE SEQUENCE [LARGE SCALE GENOMIC DNA]</scope>
    <source>
        <strain evidence="3">Agy99</strain>
        <plasmid evidence="3">Plasmid pMUM001</plasmid>
    </source>
</reference>
<dbReference type="KEGG" id="mul:MUP009"/>
<protein>
    <recommendedName>
        <fullName evidence="1">DUF7373 domain-containing protein</fullName>
    </recommendedName>
</protein>
<evidence type="ECO:0000313" key="2">
    <source>
        <dbReference type="EMBL" id="CAE46820.1"/>
    </source>
</evidence>
<evidence type="ECO:0000259" key="1">
    <source>
        <dbReference type="Pfam" id="PF24088"/>
    </source>
</evidence>
<sequence length="142" mass="14759">MRLGFVDGCGLAGLASHSTRSSRSVAIRSTILYISSGVHGSSRMAQLRTAQRPLTTAQQAPPLGVAGDAVKGGWAEARRIATAVVGPWETDPTLVHYAQFDSGVVKGPGAVDFRLGSPIGDALKGHNVIAGFSSAQDRHQPL</sequence>